<proteinExistence type="predicted"/>
<dbReference type="Pfam" id="PF00620">
    <property type="entry name" value="RhoGAP"/>
    <property type="match status" value="1"/>
</dbReference>
<dbReference type="InParanoid" id="A0A6P9AC55"/>
<dbReference type="GO" id="GO:2001136">
    <property type="term" value="P:negative regulation of endocytic recycling"/>
    <property type="evidence" value="ECO:0007669"/>
    <property type="project" value="TreeGrafter"/>
</dbReference>
<dbReference type="InterPro" id="IPR008936">
    <property type="entry name" value="Rho_GTPase_activation_prot"/>
</dbReference>
<feature type="region of interest" description="Disordered" evidence="1">
    <location>
        <begin position="1"/>
        <end position="34"/>
    </location>
</feature>
<accession>A0A6P9AC55</accession>
<keyword evidence="4" id="KW-1185">Reference proteome</keyword>
<dbReference type="SMART" id="SM00324">
    <property type="entry name" value="RhoGAP"/>
    <property type="match status" value="1"/>
</dbReference>
<dbReference type="InterPro" id="IPR000198">
    <property type="entry name" value="RhoGAP_dom"/>
</dbReference>
<dbReference type="OrthoDB" id="19923at2759"/>
<feature type="domain" description="CRAL-TRIO" evidence="2">
    <location>
        <begin position="112"/>
        <end position="267"/>
    </location>
</feature>
<dbReference type="PROSITE" id="PS50238">
    <property type="entry name" value="RHOGAP"/>
    <property type="match status" value="1"/>
</dbReference>
<dbReference type="SUPFAM" id="SSF52087">
    <property type="entry name" value="CRAL/TRIO domain"/>
    <property type="match status" value="1"/>
</dbReference>
<organism evidence="5">
    <name type="scientific">Thrips palmi</name>
    <name type="common">Melon thrips</name>
    <dbReference type="NCBI Taxonomy" id="161013"/>
    <lineage>
        <taxon>Eukaryota</taxon>
        <taxon>Metazoa</taxon>
        <taxon>Ecdysozoa</taxon>
        <taxon>Arthropoda</taxon>
        <taxon>Hexapoda</taxon>
        <taxon>Insecta</taxon>
        <taxon>Pterygota</taxon>
        <taxon>Neoptera</taxon>
        <taxon>Paraneoptera</taxon>
        <taxon>Thysanoptera</taxon>
        <taxon>Terebrantia</taxon>
        <taxon>Thripoidea</taxon>
        <taxon>Thripidae</taxon>
        <taxon>Thrips</taxon>
    </lineage>
</organism>
<dbReference type="FunCoup" id="A0A6P9AC55">
    <property type="interactions" value="1272"/>
</dbReference>
<feature type="region of interest" description="Disordered" evidence="1">
    <location>
        <begin position="270"/>
        <end position="289"/>
    </location>
</feature>
<dbReference type="AlphaFoldDB" id="A0A6P9AC55"/>
<dbReference type="GO" id="GO:0007264">
    <property type="term" value="P:small GTPase-mediated signal transduction"/>
    <property type="evidence" value="ECO:0007669"/>
    <property type="project" value="TreeGrafter"/>
</dbReference>
<dbReference type="CTD" id="39385"/>
<dbReference type="Pfam" id="PF13716">
    <property type="entry name" value="CRAL_TRIO_2"/>
    <property type="match status" value="1"/>
</dbReference>
<evidence type="ECO:0000259" key="2">
    <source>
        <dbReference type="PROSITE" id="PS50191"/>
    </source>
</evidence>
<protein>
    <submittedName>
        <fullName evidence="5">Rho GTPase-activating protein 1</fullName>
    </submittedName>
</protein>
<dbReference type="RefSeq" id="XP_034255712.1">
    <property type="nucleotide sequence ID" value="XM_034399821.1"/>
</dbReference>
<dbReference type="KEGG" id="tpal:117653855"/>
<name>A0A6P9AC55_THRPL</name>
<dbReference type="SMART" id="SM00516">
    <property type="entry name" value="SEC14"/>
    <property type="match status" value="1"/>
</dbReference>
<dbReference type="GO" id="GO:0005737">
    <property type="term" value="C:cytoplasm"/>
    <property type="evidence" value="ECO:0007669"/>
    <property type="project" value="TreeGrafter"/>
</dbReference>
<gene>
    <name evidence="5" type="primary">LOC117653855</name>
</gene>
<dbReference type="InterPro" id="IPR036865">
    <property type="entry name" value="CRAL-TRIO_dom_sf"/>
</dbReference>
<reference evidence="5" key="1">
    <citation type="submission" date="2025-08" db="UniProtKB">
        <authorList>
            <consortium name="RefSeq"/>
        </authorList>
    </citation>
    <scope>IDENTIFICATION</scope>
    <source>
        <tissue evidence="5">Total insect</tissue>
    </source>
</reference>
<dbReference type="InterPro" id="IPR001251">
    <property type="entry name" value="CRAL-TRIO_dom"/>
</dbReference>
<dbReference type="Gene3D" id="3.40.525.10">
    <property type="entry name" value="CRAL-TRIO lipid binding domain"/>
    <property type="match status" value="1"/>
</dbReference>
<evidence type="ECO:0000313" key="5">
    <source>
        <dbReference type="RefSeq" id="XP_034255712.1"/>
    </source>
</evidence>
<evidence type="ECO:0000313" key="4">
    <source>
        <dbReference type="Proteomes" id="UP000515158"/>
    </source>
</evidence>
<dbReference type="GeneID" id="117653855"/>
<evidence type="ECO:0000259" key="3">
    <source>
        <dbReference type="PROSITE" id="PS50238"/>
    </source>
</evidence>
<evidence type="ECO:0000256" key="1">
    <source>
        <dbReference type="SAM" id="MobiDB-lite"/>
    </source>
</evidence>
<dbReference type="CDD" id="cd00170">
    <property type="entry name" value="SEC14"/>
    <property type="match status" value="1"/>
</dbReference>
<dbReference type="PROSITE" id="PS50191">
    <property type="entry name" value="CRAL_TRIO"/>
    <property type="match status" value="1"/>
</dbReference>
<sequence>MEADYQPKFSPSRNLLAHHDSDEPYPSLSDYHDYEPNLEFDDTELQHTAVDGELAEKLVEAGGLDYLESPVSDGTIEENFEEELVNAPTLAAGMDSLSYPFLDEDDPEDEEDFSDVSRYGIVDVVGDDTVGRKIIVVSACKLPSNKELDHTRLLRYLMYTLDKYVEQDYSLVYFHHGLTSKNKPPLSWLWQAYRAFDRKYKKNLKALYLVHPTNFIRVVWHLFRAVISAKFGRKVMYVNYLQELSQHLDLDQLCIPQAVIEHDERVAVRSNRSTVPRTSGATPSPASSPVQSRFITQQFGVSLQFIKDNHGGEVIPPIMRQCIEFLSQPDALETEGLFRRSANVTLVRELQAKVNQGENIDFHSDVHIAAVLLKTFLRELEEPLMTFDLYDEIAQFQVLPRDDRPKRVKVLILEKLPEDNYQILKYLVQFLSKVMDRCDLNKMTSSNLAVVFGPNLVWAQTGQLSLSNIGPINMFTDFVLTHHESIFII</sequence>
<dbReference type="PANTHER" id="PTHR45808">
    <property type="entry name" value="RHO GTPASE-ACTIVATING PROTEIN 68F"/>
    <property type="match status" value="1"/>
</dbReference>
<feature type="domain" description="Rho-GAP" evidence="3">
    <location>
        <begin position="301"/>
        <end position="487"/>
    </location>
</feature>
<dbReference type="SUPFAM" id="SSF48350">
    <property type="entry name" value="GTPase activation domain, GAP"/>
    <property type="match status" value="1"/>
</dbReference>
<dbReference type="Gene3D" id="1.10.555.10">
    <property type="entry name" value="Rho GTPase activation protein"/>
    <property type="match status" value="1"/>
</dbReference>
<dbReference type="FunFam" id="3.40.525.10:FF:000007">
    <property type="entry name" value="rho GTPase-activating protein 1"/>
    <property type="match status" value="1"/>
</dbReference>
<dbReference type="Proteomes" id="UP000515158">
    <property type="component" value="Unplaced"/>
</dbReference>
<dbReference type="PANTHER" id="PTHR45808:SF2">
    <property type="entry name" value="RHO GTPASE-ACTIVATING PROTEIN 68F"/>
    <property type="match status" value="1"/>
</dbReference>
<dbReference type="GO" id="GO:0005096">
    <property type="term" value="F:GTPase activator activity"/>
    <property type="evidence" value="ECO:0007669"/>
    <property type="project" value="TreeGrafter"/>
</dbReference>
<feature type="compositionally biased region" description="Low complexity" evidence="1">
    <location>
        <begin position="276"/>
        <end position="289"/>
    </location>
</feature>